<reference evidence="3" key="1">
    <citation type="journal article" date="2019" name="Int. J. Syst. Evol. Microbiol.">
        <title>The Global Catalogue of Microorganisms (GCM) 10K type strain sequencing project: providing services to taxonomists for standard genome sequencing and annotation.</title>
        <authorList>
            <consortium name="The Broad Institute Genomics Platform"/>
            <consortium name="The Broad Institute Genome Sequencing Center for Infectious Disease"/>
            <person name="Wu L."/>
            <person name="Ma J."/>
        </authorList>
    </citation>
    <scope>NUCLEOTIDE SEQUENCE [LARGE SCALE GENOMIC DNA]</scope>
    <source>
        <strain evidence="3">JCM 32148</strain>
    </source>
</reference>
<sequence length="117" mass="11938">MTVIDNLRHGQPGGPPRRRGLGEAKTAVSRAAAPGDTADSRNQRSAGGAAVAADPSVPLTGTRPGADVSLHLLGGFQLLHGDTPVVVPRGLQRVIALIGLRPGATRCQLAGLLWPDA</sequence>
<evidence type="ECO:0000256" key="1">
    <source>
        <dbReference type="SAM" id="MobiDB-lite"/>
    </source>
</evidence>
<feature type="region of interest" description="Disordered" evidence="1">
    <location>
        <begin position="1"/>
        <end position="59"/>
    </location>
</feature>
<organism evidence="2 3">
    <name type="scientific">Micromonospora azadirachtae</name>
    <dbReference type="NCBI Taxonomy" id="1970735"/>
    <lineage>
        <taxon>Bacteria</taxon>
        <taxon>Bacillati</taxon>
        <taxon>Actinomycetota</taxon>
        <taxon>Actinomycetes</taxon>
        <taxon>Micromonosporales</taxon>
        <taxon>Micromonosporaceae</taxon>
        <taxon>Micromonospora</taxon>
    </lineage>
</organism>
<evidence type="ECO:0000313" key="2">
    <source>
        <dbReference type="EMBL" id="MFD0787300.1"/>
    </source>
</evidence>
<accession>A0ABW3A8P3</accession>
<name>A0ABW3A8P3_9ACTN</name>
<dbReference type="Proteomes" id="UP001597053">
    <property type="component" value="Unassembled WGS sequence"/>
</dbReference>
<feature type="non-terminal residue" evidence="2">
    <location>
        <position position="117"/>
    </location>
</feature>
<protein>
    <submittedName>
        <fullName evidence="2">Transcriptional regulator</fullName>
    </submittedName>
</protein>
<keyword evidence="3" id="KW-1185">Reference proteome</keyword>
<evidence type="ECO:0000313" key="3">
    <source>
        <dbReference type="Proteomes" id="UP001597053"/>
    </source>
</evidence>
<dbReference type="EMBL" id="JBHTHM010001908">
    <property type="protein sequence ID" value="MFD0787300.1"/>
    <property type="molecule type" value="Genomic_DNA"/>
</dbReference>
<proteinExistence type="predicted"/>
<comment type="caution">
    <text evidence="2">The sequence shown here is derived from an EMBL/GenBank/DDBJ whole genome shotgun (WGS) entry which is preliminary data.</text>
</comment>
<gene>
    <name evidence="2" type="ORF">ACFQZ8_25645</name>
</gene>